<evidence type="ECO:0000256" key="1">
    <source>
        <dbReference type="PIRSR" id="PIRSR601310-1"/>
    </source>
</evidence>
<dbReference type="Gene3D" id="3.30.428.10">
    <property type="entry name" value="HIT-like"/>
    <property type="match status" value="1"/>
</dbReference>
<dbReference type="PANTHER" id="PTHR46648:SF2">
    <property type="entry name" value="HIT DOMAIN-CONTAINING PROTEIN"/>
    <property type="match status" value="1"/>
</dbReference>
<dbReference type="PROSITE" id="PS00892">
    <property type="entry name" value="HIT_1"/>
    <property type="match status" value="1"/>
</dbReference>
<proteinExistence type="predicted"/>
<dbReference type="InterPro" id="IPR011146">
    <property type="entry name" value="HIT-like"/>
</dbReference>
<keyword evidence="7" id="KW-1185">Reference proteome</keyword>
<gene>
    <name evidence="6" type="ORF">QBC33DRAFT_158147</name>
</gene>
<reference evidence="6" key="1">
    <citation type="submission" date="2023-06" db="EMBL/GenBank/DDBJ databases">
        <title>Genome-scale phylogeny and comparative genomics of the fungal order Sordariales.</title>
        <authorList>
            <consortium name="Lawrence Berkeley National Laboratory"/>
            <person name="Hensen N."/>
            <person name="Bonometti L."/>
            <person name="Westerberg I."/>
            <person name="Brannstrom I.O."/>
            <person name="Guillou S."/>
            <person name="Cros-Aarteil S."/>
            <person name="Calhoun S."/>
            <person name="Haridas S."/>
            <person name="Kuo A."/>
            <person name="Mondo S."/>
            <person name="Pangilinan J."/>
            <person name="Riley R."/>
            <person name="Labutti K."/>
            <person name="Andreopoulos B."/>
            <person name="Lipzen A."/>
            <person name="Chen C."/>
            <person name="Yanf M."/>
            <person name="Daum C."/>
            <person name="Ng V."/>
            <person name="Clum A."/>
            <person name="Steindorff A."/>
            <person name="Ohm R."/>
            <person name="Martin F."/>
            <person name="Silar P."/>
            <person name="Natvig D."/>
            <person name="Lalanne C."/>
            <person name="Gautier V."/>
            <person name="Ament-Velasquez S.L."/>
            <person name="Kruys A."/>
            <person name="Hutchinson M.I."/>
            <person name="Powell A.J."/>
            <person name="Barry K."/>
            <person name="Miller A.N."/>
            <person name="Grigoriev I.V."/>
            <person name="Debuchy R."/>
            <person name="Gladieux P."/>
            <person name="Thoren M.H."/>
            <person name="Johannesson H."/>
        </authorList>
    </citation>
    <scope>NUCLEOTIDE SEQUENCE</scope>
    <source>
        <strain evidence="6">8032-3</strain>
    </source>
</reference>
<feature type="active site" description="Tele-AMP-histidine intermediate" evidence="1">
    <location>
        <position position="150"/>
    </location>
</feature>
<feature type="short sequence motif" description="Histidine triad motif" evidence="2 3">
    <location>
        <begin position="148"/>
        <end position="152"/>
    </location>
</feature>
<comment type="caution">
    <text evidence="6">The sequence shown here is derived from an EMBL/GenBank/DDBJ whole genome shotgun (WGS) entry which is preliminary data.</text>
</comment>
<evidence type="ECO:0000256" key="3">
    <source>
        <dbReference type="PROSITE-ProRule" id="PRU00464"/>
    </source>
</evidence>
<protein>
    <submittedName>
        <fullName evidence="6">HIT-like domain-containing protein</fullName>
    </submittedName>
</protein>
<dbReference type="PANTHER" id="PTHR46648">
    <property type="entry name" value="HIT FAMILY PROTEIN 1"/>
    <property type="match status" value="1"/>
</dbReference>
<dbReference type="GeneID" id="85305409"/>
<organism evidence="6 7">
    <name type="scientific">Phialemonium atrogriseum</name>
    <dbReference type="NCBI Taxonomy" id="1093897"/>
    <lineage>
        <taxon>Eukaryota</taxon>
        <taxon>Fungi</taxon>
        <taxon>Dikarya</taxon>
        <taxon>Ascomycota</taxon>
        <taxon>Pezizomycotina</taxon>
        <taxon>Sordariomycetes</taxon>
        <taxon>Sordariomycetidae</taxon>
        <taxon>Cephalothecales</taxon>
        <taxon>Cephalothecaceae</taxon>
        <taxon>Phialemonium</taxon>
    </lineage>
</organism>
<evidence type="ECO:0000256" key="2">
    <source>
        <dbReference type="PIRSR" id="PIRSR601310-3"/>
    </source>
</evidence>
<dbReference type="Pfam" id="PF01230">
    <property type="entry name" value="HIT"/>
    <property type="match status" value="1"/>
</dbReference>
<evidence type="ECO:0000313" key="6">
    <source>
        <dbReference type="EMBL" id="KAK1771612.1"/>
    </source>
</evidence>
<evidence type="ECO:0000313" key="7">
    <source>
        <dbReference type="Proteomes" id="UP001244011"/>
    </source>
</evidence>
<evidence type="ECO:0000256" key="4">
    <source>
        <dbReference type="SAM" id="MobiDB-lite"/>
    </source>
</evidence>
<dbReference type="GO" id="GO:0003824">
    <property type="term" value="F:catalytic activity"/>
    <property type="evidence" value="ECO:0007669"/>
    <property type="project" value="InterPro"/>
</dbReference>
<feature type="domain" description="HIT" evidence="5">
    <location>
        <begin position="55"/>
        <end position="163"/>
    </location>
</feature>
<sequence length="211" mass="22611">MAPPDYLSTLPPAEPPASPFDPSATPSDDSCPFCLIASKYPPFDPTKPPNQSARSLDPDATSPAPSAFVVLSTPLLVAFLDILPLSTGHVLLCPRSHRPKLTDATPAESKALGYHLRILSSAVTRATGVGDWNIVQNNGAAAAQVVHHMHFHVIPRPELNVRNGGKGRERFTSTMFGRGAREELDEEEGAVLAGKIRAAIAELLLEEKPRL</sequence>
<dbReference type="InterPro" id="IPR019808">
    <property type="entry name" value="Histidine_triad_CS"/>
</dbReference>
<dbReference type="GO" id="GO:0009117">
    <property type="term" value="P:nucleotide metabolic process"/>
    <property type="evidence" value="ECO:0007669"/>
    <property type="project" value="TreeGrafter"/>
</dbReference>
<dbReference type="Proteomes" id="UP001244011">
    <property type="component" value="Unassembled WGS sequence"/>
</dbReference>
<feature type="region of interest" description="Disordered" evidence="4">
    <location>
        <begin position="1"/>
        <end position="28"/>
    </location>
</feature>
<dbReference type="InterPro" id="IPR001310">
    <property type="entry name" value="Histidine_triad_HIT"/>
</dbReference>
<dbReference type="SUPFAM" id="SSF54197">
    <property type="entry name" value="HIT-like"/>
    <property type="match status" value="1"/>
</dbReference>
<dbReference type="PRINTS" id="PR00332">
    <property type="entry name" value="HISTRIAD"/>
</dbReference>
<dbReference type="RefSeq" id="XP_060287825.1">
    <property type="nucleotide sequence ID" value="XM_060422222.1"/>
</dbReference>
<dbReference type="InterPro" id="IPR036265">
    <property type="entry name" value="HIT-like_sf"/>
</dbReference>
<evidence type="ECO:0000259" key="5">
    <source>
        <dbReference type="PROSITE" id="PS51084"/>
    </source>
</evidence>
<accession>A0AAJ0FKZ2</accession>
<dbReference type="EMBL" id="MU838998">
    <property type="protein sequence ID" value="KAK1771612.1"/>
    <property type="molecule type" value="Genomic_DNA"/>
</dbReference>
<dbReference type="AlphaFoldDB" id="A0AAJ0FKZ2"/>
<name>A0AAJ0FKZ2_9PEZI</name>
<dbReference type="PROSITE" id="PS51084">
    <property type="entry name" value="HIT_2"/>
    <property type="match status" value="1"/>
</dbReference>